<accession>A0ABV6QFF1</accession>
<reference evidence="1 2" key="1">
    <citation type="submission" date="2024-09" db="EMBL/GenBank/DDBJ databases">
        <authorList>
            <person name="Sun Q."/>
            <person name="Mori K."/>
        </authorList>
    </citation>
    <scope>NUCLEOTIDE SEQUENCE [LARGE SCALE GENOMIC DNA]</scope>
    <source>
        <strain evidence="1 2">CGMCC 1.15906</strain>
    </source>
</reference>
<sequence length="84" mass="9237">MFTFQNGQTSMKATDGAKVDGDWLVCGYSENYYNPQLIPGYGIRIYAGNSTATIRPGKTVAIGGYDFHVRLVRGSTAVMDIRPR</sequence>
<organism evidence="1 2">
    <name type="scientific">Kribbella deserti</name>
    <dbReference type="NCBI Taxonomy" id="1926257"/>
    <lineage>
        <taxon>Bacteria</taxon>
        <taxon>Bacillati</taxon>
        <taxon>Actinomycetota</taxon>
        <taxon>Actinomycetes</taxon>
        <taxon>Propionibacteriales</taxon>
        <taxon>Kribbellaceae</taxon>
        <taxon>Kribbella</taxon>
    </lineage>
</organism>
<evidence type="ECO:0000313" key="1">
    <source>
        <dbReference type="EMBL" id="MFC0623275.1"/>
    </source>
</evidence>
<proteinExistence type="predicted"/>
<dbReference type="Proteomes" id="UP001589890">
    <property type="component" value="Unassembled WGS sequence"/>
</dbReference>
<gene>
    <name evidence="1" type="ORF">ACFFGN_04330</name>
</gene>
<dbReference type="RefSeq" id="WP_380043974.1">
    <property type="nucleotide sequence ID" value="NZ_JBHLTC010000005.1"/>
</dbReference>
<evidence type="ECO:0000313" key="2">
    <source>
        <dbReference type="Proteomes" id="UP001589890"/>
    </source>
</evidence>
<name>A0ABV6QFF1_9ACTN</name>
<keyword evidence="2" id="KW-1185">Reference proteome</keyword>
<comment type="caution">
    <text evidence="1">The sequence shown here is derived from an EMBL/GenBank/DDBJ whole genome shotgun (WGS) entry which is preliminary data.</text>
</comment>
<protein>
    <submittedName>
        <fullName evidence="1">Uncharacterized protein</fullName>
    </submittedName>
</protein>
<dbReference type="EMBL" id="JBHLTC010000005">
    <property type="protein sequence ID" value="MFC0623275.1"/>
    <property type="molecule type" value="Genomic_DNA"/>
</dbReference>